<evidence type="ECO:0000313" key="6">
    <source>
        <dbReference type="Proteomes" id="UP000219514"/>
    </source>
</evidence>
<reference evidence="5 6" key="1">
    <citation type="submission" date="2017-09" db="EMBL/GenBank/DDBJ databases">
        <authorList>
            <person name="Ehlers B."/>
            <person name="Leendertz F.H."/>
        </authorList>
    </citation>
    <scope>NUCLEOTIDE SEQUENCE [LARGE SCALE GENOMIC DNA]</scope>
    <source>
        <strain evidence="5 6">DSM 46844</strain>
    </source>
</reference>
<proteinExistence type="predicted"/>
<dbReference type="Proteomes" id="UP000219514">
    <property type="component" value="Unassembled WGS sequence"/>
</dbReference>
<dbReference type="CDD" id="cd16936">
    <property type="entry name" value="HATPase_RsbW-like"/>
    <property type="match status" value="1"/>
</dbReference>
<feature type="domain" description="Histidine kinase/HSP90-like ATPase" evidence="3">
    <location>
        <begin position="244"/>
        <end position="356"/>
    </location>
</feature>
<feature type="compositionally biased region" description="Basic and acidic residues" evidence="2">
    <location>
        <begin position="7"/>
        <end position="16"/>
    </location>
</feature>
<keyword evidence="6" id="KW-1185">Reference proteome</keyword>
<dbReference type="SUPFAM" id="SSF55874">
    <property type="entry name" value="ATPase domain of HSP90 chaperone/DNA topoisomerase II/histidine kinase"/>
    <property type="match status" value="1"/>
</dbReference>
<accession>A0A285EEK8</accession>
<organism evidence="5 6">
    <name type="scientific">Geodermatophilus sabuli</name>
    <dbReference type="NCBI Taxonomy" id="1564158"/>
    <lineage>
        <taxon>Bacteria</taxon>
        <taxon>Bacillati</taxon>
        <taxon>Actinomycetota</taxon>
        <taxon>Actinomycetes</taxon>
        <taxon>Geodermatophilales</taxon>
        <taxon>Geodermatophilaceae</taxon>
        <taxon>Geodermatophilus</taxon>
    </lineage>
</organism>
<gene>
    <name evidence="5" type="ORF">SAMN06893097_10747</name>
</gene>
<feature type="domain" description="MEDS" evidence="4">
    <location>
        <begin position="53"/>
        <end position="199"/>
    </location>
</feature>
<evidence type="ECO:0000259" key="4">
    <source>
        <dbReference type="Pfam" id="PF14417"/>
    </source>
</evidence>
<dbReference type="GO" id="GO:0004674">
    <property type="term" value="F:protein serine/threonine kinase activity"/>
    <property type="evidence" value="ECO:0007669"/>
    <property type="project" value="UniProtKB-KW"/>
</dbReference>
<dbReference type="InterPro" id="IPR050267">
    <property type="entry name" value="Anti-sigma-factor_SerPK"/>
</dbReference>
<keyword evidence="5" id="KW-0808">Transferase</keyword>
<dbReference type="InterPro" id="IPR003594">
    <property type="entry name" value="HATPase_dom"/>
</dbReference>
<dbReference type="InterPro" id="IPR047718">
    <property type="entry name" value="RsbA-like_anti_sig"/>
</dbReference>
<evidence type="ECO:0000256" key="1">
    <source>
        <dbReference type="ARBA" id="ARBA00022527"/>
    </source>
</evidence>
<dbReference type="EMBL" id="OBDO01000007">
    <property type="protein sequence ID" value="SNX97407.1"/>
    <property type="molecule type" value="Genomic_DNA"/>
</dbReference>
<evidence type="ECO:0000256" key="2">
    <source>
        <dbReference type="SAM" id="MobiDB-lite"/>
    </source>
</evidence>
<name>A0A285EEK8_9ACTN</name>
<feature type="region of interest" description="Disordered" evidence="2">
    <location>
        <begin position="1"/>
        <end position="42"/>
    </location>
</feature>
<keyword evidence="1" id="KW-0723">Serine/threonine-protein kinase</keyword>
<dbReference type="Pfam" id="PF14417">
    <property type="entry name" value="MEDS"/>
    <property type="match status" value="1"/>
</dbReference>
<protein>
    <submittedName>
        <fullName evidence="5">Anti-sigma regulatory factor (Ser/Thr protein kinase)</fullName>
    </submittedName>
</protein>
<dbReference type="InterPro" id="IPR036890">
    <property type="entry name" value="HATPase_C_sf"/>
</dbReference>
<dbReference type="NCBIfam" id="NF041045">
    <property type="entry name" value="RsbA_anti_sig"/>
    <property type="match status" value="1"/>
</dbReference>
<evidence type="ECO:0000259" key="3">
    <source>
        <dbReference type="Pfam" id="PF13581"/>
    </source>
</evidence>
<dbReference type="PANTHER" id="PTHR35526">
    <property type="entry name" value="ANTI-SIGMA-F FACTOR RSBW-RELATED"/>
    <property type="match status" value="1"/>
</dbReference>
<keyword evidence="5" id="KW-0418">Kinase</keyword>
<dbReference type="Gene3D" id="3.30.565.10">
    <property type="entry name" value="Histidine kinase-like ATPase, C-terminal domain"/>
    <property type="match status" value="1"/>
</dbReference>
<dbReference type="PANTHER" id="PTHR35526:SF3">
    <property type="entry name" value="ANTI-SIGMA-F FACTOR RSBW"/>
    <property type="match status" value="1"/>
</dbReference>
<dbReference type="InterPro" id="IPR025847">
    <property type="entry name" value="MEDS_domain"/>
</dbReference>
<sequence>MTARPVSSDRGDRRGLYQDVVGRGDPVTKGTGTVDEEADGRTAGGVGLDAGFRHGTAVVGSDDDLLLDALPFVEDGLRAGDLVAMACPPETATLVCDALGEVGVGLENDPGLTLLGARAPDAIGRARGYVERAAEHPSGRLRILSEVDFGDHPTGWREGQRFESACSRLMAGTAISALCVYDRRRLPAEVLATATATHPHVVRGGAWATNPAFQDPARYIRSLPAPHEPVEDTVPVLTVDDAPTLAGLRHQIGAVLTAHVPDAEQRADLHLATSEVAANAFRHGRRPISARVWTDGDRMVCAITDSGHRFDDPLAGFRPAHGDDLSRGGMGLWLARKLWDSVDLLRGPAGLTVRLSTWLH</sequence>
<dbReference type="AlphaFoldDB" id="A0A285EEK8"/>
<dbReference type="Pfam" id="PF13581">
    <property type="entry name" value="HATPase_c_2"/>
    <property type="match status" value="1"/>
</dbReference>
<evidence type="ECO:0000313" key="5">
    <source>
        <dbReference type="EMBL" id="SNX97407.1"/>
    </source>
</evidence>